<evidence type="ECO:0000313" key="8">
    <source>
        <dbReference type="EMBL" id="SDE93356.1"/>
    </source>
</evidence>
<evidence type="ECO:0000256" key="2">
    <source>
        <dbReference type="ARBA" id="ARBA00006679"/>
    </source>
</evidence>
<dbReference type="AlphaFoldDB" id="A0A1G7GYW6"/>
<reference evidence="9" key="1">
    <citation type="submission" date="2016-10" db="EMBL/GenBank/DDBJ databases">
        <authorList>
            <person name="Varghese N."/>
            <person name="Submissions S."/>
        </authorList>
    </citation>
    <scope>NUCLEOTIDE SEQUENCE [LARGE SCALE GENOMIC DNA]</scope>
    <source>
        <strain evidence="9">DSM 21424</strain>
    </source>
</reference>
<evidence type="ECO:0000256" key="4">
    <source>
        <dbReference type="ARBA" id="ARBA00022692"/>
    </source>
</evidence>
<dbReference type="PANTHER" id="PTHR33452:SF1">
    <property type="entry name" value="INNER MEMBRANE PROTEIN YPHA-RELATED"/>
    <property type="match status" value="1"/>
</dbReference>
<feature type="transmembrane region" description="Helical" evidence="7">
    <location>
        <begin position="58"/>
        <end position="76"/>
    </location>
</feature>
<dbReference type="Pfam" id="PF07681">
    <property type="entry name" value="DoxX"/>
    <property type="match status" value="1"/>
</dbReference>
<protein>
    <submittedName>
        <fullName evidence="8">Uncharacterized membrane protein YphA, DoxX/SURF4 family</fullName>
    </submittedName>
</protein>
<feature type="transmembrane region" description="Helical" evidence="7">
    <location>
        <begin position="113"/>
        <end position="133"/>
    </location>
</feature>
<evidence type="ECO:0000256" key="7">
    <source>
        <dbReference type="SAM" id="Phobius"/>
    </source>
</evidence>
<accession>A0A1G7GYW6</accession>
<dbReference type="STRING" id="521013.SAMN04488567_2991"/>
<gene>
    <name evidence="8" type="ORF">SAMN04488567_2991</name>
</gene>
<keyword evidence="6 7" id="KW-0472">Membrane</keyword>
<name>A0A1G7GYW6_9RHOB</name>
<dbReference type="PANTHER" id="PTHR33452">
    <property type="entry name" value="OXIDOREDUCTASE CATD-RELATED"/>
    <property type="match status" value="1"/>
</dbReference>
<evidence type="ECO:0000256" key="1">
    <source>
        <dbReference type="ARBA" id="ARBA00004651"/>
    </source>
</evidence>
<keyword evidence="3" id="KW-1003">Cell membrane</keyword>
<organism evidence="8 9">
    <name type="scientific">Limimaricola pyoseonensis</name>
    <dbReference type="NCBI Taxonomy" id="521013"/>
    <lineage>
        <taxon>Bacteria</taxon>
        <taxon>Pseudomonadati</taxon>
        <taxon>Pseudomonadota</taxon>
        <taxon>Alphaproteobacteria</taxon>
        <taxon>Rhodobacterales</taxon>
        <taxon>Paracoccaceae</taxon>
        <taxon>Limimaricola</taxon>
    </lineage>
</organism>
<feature type="transmembrane region" description="Helical" evidence="7">
    <location>
        <begin position="83"/>
        <end position="101"/>
    </location>
</feature>
<evidence type="ECO:0000256" key="3">
    <source>
        <dbReference type="ARBA" id="ARBA00022475"/>
    </source>
</evidence>
<dbReference type="EMBL" id="FNAT01000005">
    <property type="protein sequence ID" value="SDE93356.1"/>
    <property type="molecule type" value="Genomic_DNA"/>
</dbReference>
<keyword evidence="4 7" id="KW-0812">Transmembrane</keyword>
<dbReference type="Proteomes" id="UP000198922">
    <property type="component" value="Unassembled WGS sequence"/>
</dbReference>
<dbReference type="GO" id="GO:0005886">
    <property type="term" value="C:plasma membrane"/>
    <property type="evidence" value="ECO:0007669"/>
    <property type="project" value="UniProtKB-SubCell"/>
</dbReference>
<keyword evidence="9" id="KW-1185">Reference proteome</keyword>
<feature type="transmembrane region" description="Helical" evidence="7">
    <location>
        <begin position="20"/>
        <end position="38"/>
    </location>
</feature>
<proteinExistence type="inferred from homology"/>
<dbReference type="InterPro" id="IPR051907">
    <property type="entry name" value="DoxX-like_oxidoreductase"/>
</dbReference>
<keyword evidence="5 7" id="KW-1133">Transmembrane helix</keyword>
<comment type="subcellular location">
    <subcellularLocation>
        <location evidence="1">Cell membrane</location>
        <topology evidence="1">Multi-pass membrane protein</topology>
    </subcellularLocation>
</comment>
<evidence type="ECO:0000256" key="6">
    <source>
        <dbReference type="ARBA" id="ARBA00023136"/>
    </source>
</evidence>
<dbReference type="InterPro" id="IPR032808">
    <property type="entry name" value="DoxX"/>
</dbReference>
<comment type="similarity">
    <text evidence="2">Belongs to the DoxX family.</text>
</comment>
<sequence length="171" mass="17901">MASSMASRQGGGAARADDWLLLAGRLLIAALFLGGAAQKALEPGQVAGLLAGWRLPGGLVWAALAYNAAAGAALALGLAVRPVALSLAAYCGLTSFFHLIPSDPWQMTIFVKNWAIAGGCLALAVAGAGRIAWRRGPRAAHEKGRPAGRPFRRWICRLRAATSPSRPRPRR</sequence>
<evidence type="ECO:0000313" key="9">
    <source>
        <dbReference type="Proteomes" id="UP000198922"/>
    </source>
</evidence>
<evidence type="ECO:0000256" key="5">
    <source>
        <dbReference type="ARBA" id="ARBA00022989"/>
    </source>
</evidence>